<reference evidence="3" key="1">
    <citation type="journal article" date="2019" name="Int. J. Syst. Evol. Microbiol.">
        <title>The Global Catalogue of Microorganisms (GCM) 10K type strain sequencing project: providing services to taxonomists for standard genome sequencing and annotation.</title>
        <authorList>
            <consortium name="The Broad Institute Genomics Platform"/>
            <consortium name="The Broad Institute Genome Sequencing Center for Infectious Disease"/>
            <person name="Wu L."/>
            <person name="Ma J."/>
        </authorList>
    </citation>
    <scope>NUCLEOTIDE SEQUENCE [LARGE SCALE GENOMIC DNA]</scope>
    <source>
        <strain evidence="3">TBRC 1276</strain>
    </source>
</reference>
<dbReference type="Proteomes" id="UP001595851">
    <property type="component" value="Unassembled WGS sequence"/>
</dbReference>
<protein>
    <recommendedName>
        <fullName evidence="4">MFS transporter</fullName>
    </recommendedName>
</protein>
<organism evidence="2 3">
    <name type="scientific">Nonomuraea purpurea</name>
    <dbReference type="NCBI Taxonomy" id="1849276"/>
    <lineage>
        <taxon>Bacteria</taxon>
        <taxon>Bacillati</taxon>
        <taxon>Actinomycetota</taxon>
        <taxon>Actinomycetes</taxon>
        <taxon>Streptosporangiales</taxon>
        <taxon>Streptosporangiaceae</taxon>
        <taxon>Nonomuraea</taxon>
    </lineage>
</organism>
<sequence>MAEQAPAGVKETLLQNAYESFTHGFQFAAHLSTGVPAGVAVLVVILLRNMRMPSTASPDTASLPA</sequence>
<evidence type="ECO:0000313" key="2">
    <source>
        <dbReference type="EMBL" id="MFC4014040.1"/>
    </source>
</evidence>
<comment type="caution">
    <text evidence="2">The sequence shown here is derived from an EMBL/GenBank/DDBJ whole genome shotgun (WGS) entry which is preliminary data.</text>
</comment>
<keyword evidence="3" id="KW-1185">Reference proteome</keyword>
<keyword evidence="1" id="KW-1133">Transmembrane helix</keyword>
<keyword evidence="1" id="KW-0472">Membrane</keyword>
<dbReference type="EMBL" id="JBHSBI010000031">
    <property type="protein sequence ID" value="MFC4014040.1"/>
    <property type="molecule type" value="Genomic_DNA"/>
</dbReference>
<feature type="transmembrane region" description="Helical" evidence="1">
    <location>
        <begin position="27"/>
        <end position="47"/>
    </location>
</feature>
<evidence type="ECO:0000256" key="1">
    <source>
        <dbReference type="SAM" id="Phobius"/>
    </source>
</evidence>
<evidence type="ECO:0008006" key="4">
    <source>
        <dbReference type="Google" id="ProtNLM"/>
    </source>
</evidence>
<keyword evidence="1" id="KW-0812">Transmembrane</keyword>
<evidence type="ECO:0000313" key="3">
    <source>
        <dbReference type="Proteomes" id="UP001595851"/>
    </source>
</evidence>
<dbReference type="RefSeq" id="WP_379533887.1">
    <property type="nucleotide sequence ID" value="NZ_JBHSBI010000031.1"/>
</dbReference>
<proteinExistence type="predicted"/>
<gene>
    <name evidence="2" type="ORF">ACFOY2_42915</name>
</gene>
<accession>A0ABV8GM26</accession>
<name>A0ABV8GM26_9ACTN</name>